<dbReference type="AlphaFoldDB" id="A0ABD0KZF2"/>
<comment type="caution">
    <text evidence="5">The sequence shown here is derived from an EMBL/GenBank/DDBJ whole genome shotgun (WGS) entry which is preliminary data.</text>
</comment>
<evidence type="ECO:0000256" key="3">
    <source>
        <dbReference type="SAM" id="MobiDB-lite"/>
    </source>
</evidence>
<dbReference type="Proteomes" id="UP001519460">
    <property type="component" value="Unassembled WGS sequence"/>
</dbReference>
<gene>
    <name evidence="5" type="ORF">BaRGS_00016517</name>
</gene>
<evidence type="ECO:0000259" key="4">
    <source>
        <dbReference type="PROSITE" id="PS50011"/>
    </source>
</evidence>
<dbReference type="Gene3D" id="1.10.510.10">
    <property type="entry name" value="Transferase(Phosphotransferase) domain 1"/>
    <property type="match status" value="1"/>
</dbReference>
<accession>A0ABD0KZF2</accession>
<feature type="region of interest" description="Disordered" evidence="3">
    <location>
        <begin position="1"/>
        <end position="24"/>
    </location>
</feature>
<keyword evidence="2" id="KW-0067">ATP-binding</keyword>
<dbReference type="InterPro" id="IPR000719">
    <property type="entry name" value="Prot_kinase_dom"/>
</dbReference>
<dbReference type="Pfam" id="PF07714">
    <property type="entry name" value="PK_Tyr_Ser-Thr"/>
    <property type="match status" value="1"/>
</dbReference>
<proteinExistence type="predicted"/>
<dbReference type="InterPro" id="IPR011009">
    <property type="entry name" value="Kinase-like_dom_sf"/>
</dbReference>
<dbReference type="GO" id="GO:0005524">
    <property type="term" value="F:ATP binding"/>
    <property type="evidence" value="ECO:0007669"/>
    <property type="project" value="UniProtKB-KW"/>
</dbReference>
<keyword evidence="1" id="KW-0547">Nucleotide-binding</keyword>
<evidence type="ECO:0000313" key="5">
    <source>
        <dbReference type="EMBL" id="KAK7492220.1"/>
    </source>
</evidence>
<dbReference type="InterPro" id="IPR050198">
    <property type="entry name" value="Non-receptor_tyrosine_kinases"/>
</dbReference>
<organism evidence="5 6">
    <name type="scientific">Batillaria attramentaria</name>
    <dbReference type="NCBI Taxonomy" id="370345"/>
    <lineage>
        <taxon>Eukaryota</taxon>
        <taxon>Metazoa</taxon>
        <taxon>Spiralia</taxon>
        <taxon>Lophotrochozoa</taxon>
        <taxon>Mollusca</taxon>
        <taxon>Gastropoda</taxon>
        <taxon>Caenogastropoda</taxon>
        <taxon>Sorbeoconcha</taxon>
        <taxon>Cerithioidea</taxon>
        <taxon>Batillariidae</taxon>
        <taxon>Batillaria</taxon>
    </lineage>
</organism>
<dbReference type="PANTHER" id="PTHR24418">
    <property type="entry name" value="TYROSINE-PROTEIN KINASE"/>
    <property type="match status" value="1"/>
</dbReference>
<sequence length="777" mass="88193">MAEGGQDPDRVHAQDPPDDQESILSEDNCSHLNVENMSVSGDYSFLSVKSLLPSNRAESGPKVRAALVRLRDVSCSNDVTRLLEELQISKEHKRRSNIQQELQAKMLVGVVERSNLDDLAKILSADDENIQLRACSTLEALLLDIQPSEDPQLTDQLLQVATCTQKTFLQQKQDGRLVHVLAYLHFLAVSALLSRCPPPTIEQCSPFSSPTLASETRTLRRRLSALYESAKEELLVAMQTFYKTFKSELGRPIPVWAKENWSPDQRKKRRQRYGHAHFAEQVIYVFTLLNEIVAQGVSAEGRTLLHALRDVYDEIKPTGKHKENQPTRTAFDFLLVRGLVALLRNTFEGDAPEYGRERRDHAGLIVTLVCDVVRTANDGQKKYLLQEVSDLPFHTALPVRETFNYLLRAQVPQDPLRDLVQGYMENNLQIIAFRRQQAICSGKNRDQYEGCRWVGFAGSVCHQSPDQKVEGAMFVPKASCIGTKGLLECVREHKCSNATTELQLQTAVRGERHINNHSNLQLLSPGCRHILQLWAFQVIPFPFYMTESVEERRLIGFLLDHRSQEKWLNTPVQVRICQDILEALLYLEQRGVVNADITTYNMIVEDLHGTRSQRLHILPSYSFAVKLADLGLARKLPRNATSVHIGEDHVPIRWTPQEVYKEGKTGEKGRHSVKTMVYSLGCVMFELWTHGCQPFTSDDYTPTATILQCVFDFVEQLKGAINRQILCCKRFECIPQDAYDLMTSCTEQNPSDRPALADVKEELKKIGQDEDSDGKYH</sequence>
<dbReference type="SUPFAM" id="SSF56112">
    <property type="entry name" value="Protein kinase-like (PK-like)"/>
    <property type="match status" value="1"/>
</dbReference>
<name>A0ABD0KZF2_9CAEN</name>
<reference evidence="5 6" key="1">
    <citation type="journal article" date="2023" name="Sci. Data">
        <title>Genome assembly of the Korean intertidal mud-creeper Batillaria attramentaria.</title>
        <authorList>
            <person name="Patra A.K."/>
            <person name="Ho P.T."/>
            <person name="Jun S."/>
            <person name="Lee S.J."/>
            <person name="Kim Y."/>
            <person name="Won Y.J."/>
        </authorList>
    </citation>
    <scope>NUCLEOTIDE SEQUENCE [LARGE SCALE GENOMIC DNA]</scope>
    <source>
        <strain evidence="5">Wonlab-2016</strain>
    </source>
</reference>
<evidence type="ECO:0000256" key="1">
    <source>
        <dbReference type="ARBA" id="ARBA00022741"/>
    </source>
</evidence>
<evidence type="ECO:0000256" key="2">
    <source>
        <dbReference type="ARBA" id="ARBA00022840"/>
    </source>
</evidence>
<protein>
    <recommendedName>
        <fullName evidence="4">Protein kinase domain-containing protein</fullName>
    </recommendedName>
</protein>
<dbReference type="PROSITE" id="PS50011">
    <property type="entry name" value="PROTEIN_KINASE_DOM"/>
    <property type="match status" value="1"/>
</dbReference>
<feature type="domain" description="Protein kinase" evidence="4">
    <location>
        <begin position="433"/>
        <end position="777"/>
    </location>
</feature>
<dbReference type="InterPro" id="IPR001245">
    <property type="entry name" value="Ser-Thr/Tyr_kinase_cat_dom"/>
</dbReference>
<evidence type="ECO:0000313" key="6">
    <source>
        <dbReference type="Proteomes" id="UP001519460"/>
    </source>
</evidence>
<dbReference type="EMBL" id="JACVVK020000105">
    <property type="protein sequence ID" value="KAK7492220.1"/>
    <property type="molecule type" value="Genomic_DNA"/>
</dbReference>
<keyword evidence="6" id="KW-1185">Reference proteome</keyword>